<proteinExistence type="predicted"/>
<dbReference type="OrthoDB" id="9778383at2"/>
<dbReference type="EMBL" id="GL890823">
    <property type="protein sequence ID" value="EGJ35264.1"/>
    <property type="molecule type" value="Genomic_DNA"/>
</dbReference>
<feature type="domain" description="AMP-binding enzyme C-terminal" evidence="2">
    <location>
        <begin position="424"/>
        <end position="497"/>
    </location>
</feature>
<dbReference type="GO" id="GO:0043041">
    <property type="term" value="P:amino acid activation for nonribosomal peptide biosynthetic process"/>
    <property type="evidence" value="ECO:0007669"/>
    <property type="project" value="TreeGrafter"/>
</dbReference>
<dbReference type="InterPro" id="IPR010071">
    <property type="entry name" value="AA_adenyl_dom"/>
</dbReference>
<dbReference type="PANTHER" id="PTHR45527">
    <property type="entry name" value="NONRIBOSOMAL PEPTIDE SYNTHETASE"/>
    <property type="match status" value="1"/>
</dbReference>
<reference evidence="3 5" key="1">
    <citation type="journal article" date="2011" name="Proc. Natl. Acad. Sci. U.S.A.">
        <title>Genomic insights into the physiology and ecology of the marine filamentous cyanobacterium Lyngbya majuscula.</title>
        <authorList>
            <person name="Jones A.C."/>
            <person name="Monroe E.A."/>
            <person name="Podell S."/>
            <person name="Hess W.R."/>
            <person name="Klages S."/>
            <person name="Esquenazi E."/>
            <person name="Niessen S."/>
            <person name="Hoover H."/>
            <person name="Rothmann M."/>
            <person name="Lasken R.S."/>
            <person name="Yates J.R.III."/>
            <person name="Reinhardt R."/>
            <person name="Kube M."/>
            <person name="Burkart M.D."/>
            <person name="Allen E.E."/>
            <person name="Dorrestein P.C."/>
            <person name="Gerwick W.H."/>
            <person name="Gerwick L."/>
        </authorList>
    </citation>
    <scope>NUCLEOTIDE SEQUENCE [LARGE SCALE GENOMIC DNA]</scope>
    <source>
        <strain evidence="3 5">3L</strain>
    </source>
</reference>
<dbReference type="AlphaFoldDB" id="F4XJI4"/>
<dbReference type="SMR" id="F4XJI4"/>
<dbReference type="SUPFAM" id="SSF56801">
    <property type="entry name" value="Acetyl-CoA synthetase-like"/>
    <property type="match status" value="1"/>
</dbReference>
<dbReference type="EMBL" id="HQ696501">
    <property type="protein sequence ID" value="AEE88300.1"/>
    <property type="molecule type" value="Genomic_DNA"/>
</dbReference>
<organism evidence="4 5">
    <name type="scientific">Moorena producens 3L</name>
    <dbReference type="NCBI Taxonomy" id="489825"/>
    <lineage>
        <taxon>Bacteria</taxon>
        <taxon>Bacillati</taxon>
        <taxon>Cyanobacteriota</taxon>
        <taxon>Cyanophyceae</taxon>
        <taxon>Coleofasciculales</taxon>
        <taxon>Coleofasciculaceae</taxon>
        <taxon>Moorena</taxon>
    </lineage>
</organism>
<dbReference type="Proteomes" id="UP000003959">
    <property type="component" value="Unassembled WGS sequence"/>
</dbReference>
<dbReference type="InterPro" id="IPR045851">
    <property type="entry name" value="AMP-bd_C_sf"/>
</dbReference>
<feature type="domain" description="AMP-dependent synthetase/ligase" evidence="1">
    <location>
        <begin position="11"/>
        <end position="366"/>
    </location>
</feature>
<evidence type="ECO:0000313" key="5">
    <source>
        <dbReference type="Proteomes" id="UP000003959"/>
    </source>
</evidence>
<evidence type="ECO:0000313" key="3">
    <source>
        <dbReference type="EMBL" id="AEE88300.1"/>
    </source>
</evidence>
<dbReference type="CDD" id="cd05930">
    <property type="entry name" value="A_NRPS"/>
    <property type="match status" value="1"/>
</dbReference>
<keyword evidence="5" id="KW-1185">Reference proteome</keyword>
<dbReference type="Gene3D" id="3.40.50.12780">
    <property type="entry name" value="N-terminal domain of ligase-like"/>
    <property type="match status" value="1"/>
</dbReference>
<dbReference type="InterPro" id="IPR000873">
    <property type="entry name" value="AMP-dep_synth/lig_dom"/>
</dbReference>
<evidence type="ECO:0000313" key="4">
    <source>
        <dbReference type="EMBL" id="EGJ35264.1"/>
    </source>
</evidence>
<reference evidence="4" key="2">
    <citation type="journal article" date="2011" name="Proc. Natl. Acad. Sci. U.S.A.">
        <title>Genomic insights into the physiology and ecology of the marine filamentous cyanobacterium Lyngbya majuscula.</title>
        <authorList>
            <person name="Jones A.C."/>
            <person name="Monroe E.A."/>
            <person name="Podell S."/>
            <person name="Hess W.R."/>
            <person name="Klages S."/>
            <person name="Esquenazi E."/>
            <person name="Niessen S."/>
            <person name="Hoover H."/>
            <person name="Rothmann M."/>
            <person name="Lasken R.S."/>
            <person name="Yates J.R.III."/>
            <person name="Reinhardt R."/>
            <person name="Kube M."/>
            <person name="Burkart M.D."/>
            <person name="Allen E.E."/>
            <person name="Dorrestein P.C."/>
            <person name="Gerwick W.H."/>
            <person name="Gerwick L."/>
        </authorList>
    </citation>
    <scope>NUCLEOTIDE SEQUENCE</scope>
    <source>
        <strain evidence="4">3L</strain>
    </source>
</reference>
<accession>F4XJI4</accession>
<dbReference type="Pfam" id="PF00501">
    <property type="entry name" value="AMP-binding"/>
    <property type="match status" value="1"/>
</dbReference>
<dbReference type="Gene3D" id="3.30.300.30">
    <property type="match status" value="1"/>
</dbReference>
<evidence type="ECO:0000259" key="2">
    <source>
        <dbReference type="Pfam" id="PF13193"/>
    </source>
</evidence>
<protein>
    <submittedName>
        <fullName evidence="4">Amino acid adenylation domain protein</fullName>
    </submittedName>
    <submittedName>
        <fullName evidence="3">BarD</fullName>
    </submittedName>
</protein>
<dbReference type="GO" id="GO:0031177">
    <property type="term" value="F:phosphopantetheine binding"/>
    <property type="evidence" value="ECO:0007669"/>
    <property type="project" value="TreeGrafter"/>
</dbReference>
<dbReference type="InterPro" id="IPR025110">
    <property type="entry name" value="AMP-bd_C"/>
</dbReference>
<gene>
    <name evidence="4" type="ORF">LYNGBM3L_06520</name>
</gene>
<sequence length="517" mass="58123">MGKNIANLVTRHSKKSPHKCAITDGQTELSYGVWEAASNRFARKLIEMGCQKGDRVVVLASKQTILMVGILGIFKAGCIHVPLDGKMPVNRLNKIITEIIPSVILTDQELLHLVSENVPQEVKIVLIEQLHPLITDSTVEEKDRLPQIESEDIAYCIYTSGSTGDPKGVLIKHGSVIDFFEGTREFYDVDEDSRCVSFSPFHFDASVIDILFPLYQGAWLYLYSDVVLHELLFEVIKNNSVTHFAAFGSMLGLIAQTKEFDDVILKDLKTILTGADVPDIKVIQKWLGKGENIKIINGYGPTEGTCACAAYIIRDRDPNRRELYPIGKPLKNAKLYLVDQQNQEIYDPEIPGELLIGGTQVMAGYWNREQQSKERLVEFKGTTCYKTGDICKYLADGNLFFVGRNDNEVNVGGYRVHLNGIKQVINRFHWVENSEVVTLESKYGEKMLAAALMLANETSKDSALKQIKEHLNQELPQYMVPRQIVVMEKFPQLSSGKTDRKTLSSILERDLLASKVH</sequence>
<dbReference type="GO" id="GO:0005737">
    <property type="term" value="C:cytoplasm"/>
    <property type="evidence" value="ECO:0007669"/>
    <property type="project" value="TreeGrafter"/>
</dbReference>
<dbReference type="GO" id="GO:0044550">
    <property type="term" value="P:secondary metabolite biosynthetic process"/>
    <property type="evidence" value="ECO:0007669"/>
    <property type="project" value="TreeGrafter"/>
</dbReference>
<dbReference type="InterPro" id="IPR042099">
    <property type="entry name" value="ANL_N_sf"/>
</dbReference>
<name>F4XJI4_9CYAN</name>
<dbReference type="NCBIfam" id="TIGR01733">
    <property type="entry name" value="AA-adenyl-dom"/>
    <property type="match status" value="1"/>
</dbReference>
<dbReference type="eggNOG" id="COG1020">
    <property type="taxonomic scope" value="Bacteria"/>
</dbReference>
<dbReference type="PANTHER" id="PTHR45527:SF1">
    <property type="entry name" value="FATTY ACID SYNTHASE"/>
    <property type="match status" value="1"/>
</dbReference>
<dbReference type="RefSeq" id="WP_008178620.1">
    <property type="nucleotide sequence ID" value="NZ_GL890823.1"/>
</dbReference>
<evidence type="ECO:0000259" key="1">
    <source>
        <dbReference type="Pfam" id="PF00501"/>
    </source>
</evidence>
<dbReference type="Pfam" id="PF13193">
    <property type="entry name" value="AMP-binding_C"/>
    <property type="match status" value="1"/>
</dbReference>
<dbReference type="HOGENOM" id="CLU_000022_2_12_3"/>